<reference evidence="1" key="1">
    <citation type="submission" date="2022-09" db="EMBL/GenBank/DDBJ databases">
        <title>Intensive care unit water sources are persistently colonized with multi-drug resistant bacteria and are the site of extensive horizontal gene transfer of antibiotic resistance genes.</title>
        <authorList>
            <person name="Diorio-Toth L."/>
        </authorList>
    </citation>
    <scope>NUCLEOTIDE SEQUENCE</scope>
    <source>
        <strain evidence="1">GD03796</strain>
    </source>
</reference>
<dbReference type="EMBL" id="JAOCFT010000001">
    <property type="protein sequence ID" value="MDH1899251.1"/>
    <property type="molecule type" value="Genomic_DNA"/>
</dbReference>
<dbReference type="AlphaFoldDB" id="A0AA42VE26"/>
<name>A0AA42VE26_AERCA</name>
<dbReference type="Proteomes" id="UP001160758">
    <property type="component" value="Unassembled WGS sequence"/>
</dbReference>
<gene>
    <name evidence="1" type="ORF">N5I07_17125</name>
</gene>
<evidence type="ECO:0000313" key="1">
    <source>
        <dbReference type="EMBL" id="MDH1899251.1"/>
    </source>
</evidence>
<evidence type="ECO:0000313" key="2">
    <source>
        <dbReference type="Proteomes" id="UP001160758"/>
    </source>
</evidence>
<comment type="caution">
    <text evidence="1">The sequence shown here is derived from an EMBL/GenBank/DDBJ whole genome shotgun (WGS) entry which is preliminary data.</text>
</comment>
<proteinExistence type="predicted"/>
<protein>
    <submittedName>
        <fullName evidence="1">Uncharacterized protein</fullName>
    </submittedName>
</protein>
<dbReference type="RefSeq" id="WP_279981774.1">
    <property type="nucleotide sequence ID" value="NZ_JAOCFT010000001.1"/>
</dbReference>
<accession>A0AA42VE26</accession>
<sequence>MAEVVGAPLMSLSERELSFICNIHRVEIKKFKPLERRHDALLHELQINNEKTLNRVNIRALHDNMIANGISSSGIAYINEILKAECLDKSYFEWINTDNDRLCNFIWAYIKCAKEKIELVNDADFVFGNNMNTNSTRFEKTLYISPENIIKETSYISFGLQQDAFRFVELNTTNNKIIKRNVISFFDTWDVSLNEKEKNIKTLENKWTNIRNFDDLETWIPKNDPDKINWAWSYIHKDAAPDWFINDNHRLDKYLGIITTFDLLNEYQDKRSLLKKNMKSAWSQKAYRDKNNGKRAVSIVLSEDIIKKLDFVCENTDRRKNEVVTRLIREEYDKIKKGGH</sequence>
<organism evidence="1 2">
    <name type="scientific">Aeromonas caviae</name>
    <name type="common">Aeromonas punctata</name>
    <dbReference type="NCBI Taxonomy" id="648"/>
    <lineage>
        <taxon>Bacteria</taxon>
        <taxon>Pseudomonadati</taxon>
        <taxon>Pseudomonadota</taxon>
        <taxon>Gammaproteobacteria</taxon>
        <taxon>Aeromonadales</taxon>
        <taxon>Aeromonadaceae</taxon>
        <taxon>Aeromonas</taxon>
    </lineage>
</organism>